<keyword evidence="9" id="KW-1185">Reference proteome</keyword>
<comment type="similarity">
    <text evidence="2 6">Belongs to the group II decarboxylase family.</text>
</comment>
<dbReference type="Pfam" id="PF00282">
    <property type="entry name" value="Pyridoxal_deC"/>
    <property type="match status" value="1"/>
</dbReference>
<accession>A0AAN6W9I2</accession>
<dbReference type="InterPro" id="IPR015422">
    <property type="entry name" value="PyrdxlP-dep_Trfase_small"/>
</dbReference>
<evidence type="ECO:0000256" key="1">
    <source>
        <dbReference type="ARBA" id="ARBA00001933"/>
    </source>
</evidence>
<feature type="coiled-coil region" evidence="7">
    <location>
        <begin position="239"/>
        <end position="266"/>
    </location>
</feature>
<keyword evidence="3 5" id="KW-0663">Pyridoxal phosphate</keyword>
<dbReference type="GO" id="GO:0016831">
    <property type="term" value="F:carboxy-lyase activity"/>
    <property type="evidence" value="ECO:0007669"/>
    <property type="project" value="TreeGrafter"/>
</dbReference>
<comment type="cofactor">
    <cofactor evidence="1 5 6">
        <name>pyridoxal 5'-phosphate</name>
        <dbReference type="ChEBI" id="CHEBI:597326"/>
    </cofactor>
</comment>
<dbReference type="InterPro" id="IPR015424">
    <property type="entry name" value="PyrdxlP-dep_Trfase"/>
</dbReference>
<evidence type="ECO:0000256" key="7">
    <source>
        <dbReference type="SAM" id="Coils"/>
    </source>
</evidence>
<reference evidence="8" key="2">
    <citation type="submission" date="2023-05" db="EMBL/GenBank/DDBJ databases">
        <authorList>
            <consortium name="Lawrence Berkeley National Laboratory"/>
            <person name="Steindorff A."/>
            <person name="Hensen N."/>
            <person name="Bonometti L."/>
            <person name="Westerberg I."/>
            <person name="Brannstrom I.O."/>
            <person name="Guillou S."/>
            <person name="Cros-Aarteil S."/>
            <person name="Calhoun S."/>
            <person name="Haridas S."/>
            <person name="Kuo A."/>
            <person name="Mondo S."/>
            <person name="Pangilinan J."/>
            <person name="Riley R."/>
            <person name="Labutti K."/>
            <person name="Andreopoulos B."/>
            <person name="Lipzen A."/>
            <person name="Chen C."/>
            <person name="Yanf M."/>
            <person name="Daum C."/>
            <person name="Ng V."/>
            <person name="Clum A."/>
            <person name="Ohm R."/>
            <person name="Martin F."/>
            <person name="Silar P."/>
            <person name="Natvig D."/>
            <person name="Lalanne C."/>
            <person name="Gautier V."/>
            <person name="Ament-Velasquez S.L."/>
            <person name="Kruys A."/>
            <person name="Hutchinson M.I."/>
            <person name="Powell A.J."/>
            <person name="Barry K."/>
            <person name="Miller A.N."/>
            <person name="Grigoriev I.V."/>
            <person name="Debuchy R."/>
            <person name="Gladieux P."/>
            <person name="Thoren M.H."/>
            <person name="Johannesson H."/>
        </authorList>
    </citation>
    <scope>NUCLEOTIDE SEQUENCE</scope>
    <source>
        <strain evidence="8">CBS 892.96</strain>
    </source>
</reference>
<keyword evidence="7" id="KW-0175">Coiled coil</keyword>
<proteinExistence type="inferred from homology"/>
<evidence type="ECO:0000256" key="6">
    <source>
        <dbReference type="RuleBase" id="RU000382"/>
    </source>
</evidence>
<dbReference type="InterPro" id="IPR002129">
    <property type="entry name" value="PyrdxlP-dep_de-COase"/>
</dbReference>
<feature type="modified residue" description="N6-(pyridoxal phosphate)lysine" evidence="5">
    <location>
        <position position="339"/>
    </location>
</feature>
<evidence type="ECO:0000256" key="4">
    <source>
        <dbReference type="ARBA" id="ARBA00023239"/>
    </source>
</evidence>
<gene>
    <name evidence="8" type="ORF">QBC36DRAFT_309747</name>
</gene>
<evidence type="ECO:0000256" key="5">
    <source>
        <dbReference type="PIRSR" id="PIRSR602129-50"/>
    </source>
</evidence>
<comment type="caution">
    <text evidence="8">The sequence shown here is derived from an EMBL/GenBank/DDBJ whole genome shotgun (WGS) entry which is preliminary data.</text>
</comment>
<evidence type="ECO:0000313" key="8">
    <source>
        <dbReference type="EMBL" id="KAK4177869.1"/>
    </source>
</evidence>
<dbReference type="PANTHER" id="PTHR11999">
    <property type="entry name" value="GROUP II PYRIDOXAL-5-PHOSPHATE DECARBOXYLASE"/>
    <property type="match status" value="1"/>
</dbReference>
<dbReference type="GO" id="GO:0005737">
    <property type="term" value="C:cytoplasm"/>
    <property type="evidence" value="ECO:0007669"/>
    <property type="project" value="TreeGrafter"/>
</dbReference>
<name>A0AAN6W9I2_9PEZI</name>
<dbReference type="GO" id="GO:0030170">
    <property type="term" value="F:pyridoxal phosphate binding"/>
    <property type="evidence" value="ECO:0007669"/>
    <property type="project" value="InterPro"/>
</dbReference>
<dbReference type="InterPro" id="IPR015421">
    <property type="entry name" value="PyrdxlP-dep_Trfase_major"/>
</dbReference>
<evidence type="ECO:0000256" key="2">
    <source>
        <dbReference type="ARBA" id="ARBA00009533"/>
    </source>
</evidence>
<evidence type="ECO:0000313" key="9">
    <source>
        <dbReference type="Proteomes" id="UP001302321"/>
    </source>
</evidence>
<dbReference type="PANTHER" id="PTHR11999:SF165">
    <property type="entry name" value="DECARBOXYLASE, PUTATIVE (AFU_ORTHOLOGUE AFUA_2G04980)-RELATED"/>
    <property type="match status" value="1"/>
</dbReference>
<evidence type="ECO:0000256" key="3">
    <source>
        <dbReference type="ARBA" id="ARBA00022898"/>
    </source>
</evidence>
<dbReference type="SUPFAM" id="SSF53383">
    <property type="entry name" value="PLP-dependent transferases"/>
    <property type="match status" value="1"/>
</dbReference>
<keyword evidence="4 6" id="KW-0456">Lyase</keyword>
<dbReference type="AlphaFoldDB" id="A0AAN6W9I2"/>
<dbReference type="Proteomes" id="UP001302321">
    <property type="component" value="Unassembled WGS sequence"/>
</dbReference>
<protein>
    <submittedName>
        <fullName evidence="8">L-2,4-diaminobutyrate decarboxylase</fullName>
    </submittedName>
</protein>
<reference evidence="8" key="1">
    <citation type="journal article" date="2023" name="Mol. Phylogenet. Evol.">
        <title>Genome-scale phylogeny and comparative genomics of the fungal order Sordariales.</title>
        <authorList>
            <person name="Hensen N."/>
            <person name="Bonometti L."/>
            <person name="Westerberg I."/>
            <person name="Brannstrom I.O."/>
            <person name="Guillou S."/>
            <person name="Cros-Aarteil S."/>
            <person name="Calhoun S."/>
            <person name="Haridas S."/>
            <person name="Kuo A."/>
            <person name="Mondo S."/>
            <person name="Pangilinan J."/>
            <person name="Riley R."/>
            <person name="LaButti K."/>
            <person name="Andreopoulos B."/>
            <person name="Lipzen A."/>
            <person name="Chen C."/>
            <person name="Yan M."/>
            <person name="Daum C."/>
            <person name="Ng V."/>
            <person name="Clum A."/>
            <person name="Steindorff A."/>
            <person name="Ohm R.A."/>
            <person name="Martin F."/>
            <person name="Silar P."/>
            <person name="Natvig D.O."/>
            <person name="Lalanne C."/>
            <person name="Gautier V."/>
            <person name="Ament-Velasquez S.L."/>
            <person name="Kruys A."/>
            <person name="Hutchinson M.I."/>
            <person name="Powell A.J."/>
            <person name="Barry K."/>
            <person name="Miller A.N."/>
            <person name="Grigoriev I.V."/>
            <person name="Debuchy R."/>
            <person name="Gladieux P."/>
            <person name="Hiltunen Thoren M."/>
            <person name="Johannesson H."/>
        </authorList>
    </citation>
    <scope>NUCLEOTIDE SEQUENCE</scope>
    <source>
        <strain evidence="8">CBS 892.96</strain>
    </source>
</reference>
<dbReference type="Gene3D" id="3.90.1150.10">
    <property type="entry name" value="Aspartate Aminotransferase, domain 1"/>
    <property type="match status" value="1"/>
</dbReference>
<sequence>MSAPDWEPRPTPDPESAFLLSAYTRLRAAVSHHTSTLPVLPTATTLTQTLNSLPPPPYSLPTLGPEDTLTHLLSSILPSLNQQSLSPYYYGFVTGSSLPIAEIADNLVSALDQNVQVHFPPSSPWVHSSATYIESTTLSMLLSLLSLPLDAFPAKTFTTGATSSNILGLACGREFVISSRLPADSARKTVAKVGLVKACVAAGVQDIQILTSKPHSSLLKAAKILGLGEGSVLDVGQDAKPWKMDLDKLERELQEAEKNNIANIIVISCGEVNTGRFATAVFDMPKIRSLADRYKAWIHVDGAFGIFARALPKTVEFLILHARVAGMELADSIGADGHKLLNVPYDNGIFFSRHPSTLTQVFSNPGAAYLAPFSPSSTTSQNEILSPLNIGLENSRRFRALPVYAVLKSEGREGMEAMFSRMVLLARKIASFVHDSEHYELLPQTENYIEEDVFMIVLFRAKSEALNEVLVDRINQTGKMFVSGTQWQGKKAVRIAVSTWRVEVGRDTKYVDAVLREVADSFVEA</sequence>
<dbReference type="EMBL" id="MU866153">
    <property type="protein sequence ID" value="KAK4177869.1"/>
    <property type="molecule type" value="Genomic_DNA"/>
</dbReference>
<dbReference type="GO" id="GO:0019752">
    <property type="term" value="P:carboxylic acid metabolic process"/>
    <property type="evidence" value="ECO:0007669"/>
    <property type="project" value="InterPro"/>
</dbReference>
<organism evidence="8 9">
    <name type="scientific">Triangularia setosa</name>
    <dbReference type="NCBI Taxonomy" id="2587417"/>
    <lineage>
        <taxon>Eukaryota</taxon>
        <taxon>Fungi</taxon>
        <taxon>Dikarya</taxon>
        <taxon>Ascomycota</taxon>
        <taxon>Pezizomycotina</taxon>
        <taxon>Sordariomycetes</taxon>
        <taxon>Sordariomycetidae</taxon>
        <taxon>Sordariales</taxon>
        <taxon>Podosporaceae</taxon>
        <taxon>Triangularia</taxon>
    </lineage>
</organism>
<dbReference type="InterPro" id="IPR010977">
    <property type="entry name" value="Aromatic_deC"/>
</dbReference>
<dbReference type="Gene3D" id="3.40.640.10">
    <property type="entry name" value="Type I PLP-dependent aspartate aminotransferase-like (Major domain)"/>
    <property type="match status" value="1"/>
</dbReference>